<comment type="caution">
    <text evidence="2">The sequence shown here is derived from an EMBL/GenBank/DDBJ whole genome shotgun (WGS) entry which is preliminary data.</text>
</comment>
<evidence type="ECO:0000313" key="2">
    <source>
        <dbReference type="EMBL" id="MEQ2291428.1"/>
    </source>
</evidence>
<dbReference type="EMBL" id="JAHRIP010029078">
    <property type="protein sequence ID" value="MEQ2291428.1"/>
    <property type="molecule type" value="Genomic_DNA"/>
</dbReference>
<dbReference type="Proteomes" id="UP001469553">
    <property type="component" value="Unassembled WGS sequence"/>
</dbReference>
<organism evidence="2 3">
    <name type="scientific">Ameca splendens</name>
    <dbReference type="NCBI Taxonomy" id="208324"/>
    <lineage>
        <taxon>Eukaryota</taxon>
        <taxon>Metazoa</taxon>
        <taxon>Chordata</taxon>
        <taxon>Craniata</taxon>
        <taxon>Vertebrata</taxon>
        <taxon>Euteleostomi</taxon>
        <taxon>Actinopterygii</taxon>
        <taxon>Neopterygii</taxon>
        <taxon>Teleostei</taxon>
        <taxon>Neoteleostei</taxon>
        <taxon>Acanthomorphata</taxon>
        <taxon>Ovalentaria</taxon>
        <taxon>Atherinomorphae</taxon>
        <taxon>Cyprinodontiformes</taxon>
        <taxon>Goodeidae</taxon>
        <taxon>Ameca</taxon>
    </lineage>
</organism>
<evidence type="ECO:0000313" key="3">
    <source>
        <dbReference type="Proteomes" id="UP001469553"/>
    </source>
</evidence>
<accession>A0ABV0YCC6</accession>
<reference evidence="2 3" key="1">
    <citation type="submission" date="2021-06" db="EMBL/GenBank/DDBJ databases">
        <authorList>
            <person name="Palmer J.M."/>
        </authorList>
    </citation>
    <scope>NUCLEOTIDE SEQUENCE [LARGE SCALE GENOMIC DNA]</scope>
    <source>
        <strain evidence="2 3">AS_MEX2019</strain>
        <tissue evidence="2">Muscle</tissue>
    </source>
</reference>
<sequence length="99" mass="10802">MIPVWRNWAVSTNAIVHGRRFGDPSEVVPVLPPGAYTSTSMIIKQSLSSDKLKELQEGPGTRPPTGLFPQPTLLSTQREKSDLIFDVRVLGSSGRLPCS</sequence>
<protein>
    <submittedName>
        <fullName evidence="2">Uncharacterized protein</fullName>
    </submittedName>
</protein>
<feature type="region of interest" description="Disordered" evidence="1">
    <location>
        <begin position="49"/>
        <end position="72"/>
    </location>
</feature>
<gene>
    <name evidence="2" type="ORF">AMECASPLE_013285</name>
</gene>
<evidence type="ECO:0000256" key="1">
    <source>
        <dbReference type="SAM" id="MobiDB-lite"/>
    </source>
</evidence>
<name>A0ABV0YCC6_9TELE</name>
<proteinExistence type="predicted"/>
<keyword evidence="3" id="KW-1185">Reference proteome</keyword>